<accession>A0A4Y9AAW3</accession>
<dbReference type="AlphaFoldDB" id="A0A4Y9AAW3"/>
<dbReference type="SUPFAM" id="SSF53756">
    <property type="entry name" value="UDP-Glycosyltransferase/glycogen phosphorylase"/>
    <property type="match status" value="1"/>
</dbReference>
<proteinExistence type="predicted"/>
<name>A0A4Y9AAW3_9BACI</name>
<keyword evidence="1" id="KW-0808">Transferase</keyword>
<dbReference type="Gene3D" id="3.40.50.2000">
    <property type="entry name" value="Glycogen Phosphorylase B"/>
    <property type="match status" value="2"/>
</dbReference>
<sequence>MGKVAMYSTSRLFGERITGGLKRFLELYKGLKIRGTDVDLYSADSSRSLEENGVVSGYSLMFKGKSKNTFVPTVFNIIIRNLGTLWKIKKAKYDSIIVFDVPAAIGLCLLGIKNIQLFIRQDLVGYKNIAISSRTNSKLFKNIYLQFMKICEAICLLVAERVVIQCEYDYNVIINRHRFIKNKISKKSIIQINNVNPSWIVDNSITDKSFIENDQNKKFTIGFIGDFSNDRKGHRILVDAAKRLIDRGVDIDIILIGEGKQLSAYKEGCANYPNIKFTGRLDNPIEVVKQCNLMVVPSLADSCPNTVMEGLYNEVPVIGARSGGIPEVLNNEDFLFDPNPSSLESKIEYFLNRDNLTKLRKKQYTRKRELEFDWNAIIIGHLQLESK</sequence>
<organism evidence="1 2">
    <name type="scientific">Lentibacillus salicampi</name>
    <dbReference type="NCBI Taxonomy" id="175306"/>
    <lineage>
        <taxon>Bacteria</taxon>
        <taxon>Bacillati</taxon>
        <taxon>Bacillota</taxon>
        <taxon>Bacilli</taxon>
        <taxon>Bacillales</taxon>
        <taxon>Bacillaceae</taxon>
        <taxon>Lentibacillus</taxon>
    </lineage>
</organism>
<dbReference type="PANTHER" id="PTHR12526">
    <property type="entry name" value="GLYCOSYLTRANSFERASE"/>
    <property type="match status" value="1"/>
</dbReference>
<reference evidence="1 2" key="1">
    <citation type="submission" date="2019-03" db="EMBL/GenBank/DDBJ databases">
        <title>Genome sequence of Lentibacillus salicampi ATCC BAA-719.</title>
        <authorList>
            <person name="Maclea K.S."/>
            <person name="Simoes Junior M."/>
        </authorList>
    </citation>
    <scope>NUCLEOTIDE SEQUENCE [LARGE SCALE GENOMIC DNA]</scope>
    <source>
        <strain evidence="1 2">ATCC BAA-719</strain>
    </source>
</reference>
<comment type="caution">
    <text evidence="1">The sequence shown here is derived from an EMBL/GenBank/DDBJ whole genome shotgun (WGS) entry which is preliminary data.</text>
</comment>
<dbReference type="Pfam" id="PF13692">
    <property type="entry name" value="Glyco_trans_1_4"/>
    <property type="match status" value="1"/>
</dbReference>
<dbReference type="EMBL" id="SRHY01000011">
    <property type="protein sequence ID" value="TFJ93048.1"/>
    <property type="molecule type" value="Genomic_DNA"/>
</dbReference>
<dbReference type="RefSeq" id="WP_135109842.1">
    <property type="nucleotide sequence ID" value="NZ_SRHY01000011.1"/>
</dbReference>
<evidence type="ECO:0000313" key="2">
    <source>
        <dbReference type="Proteomes" id="UP000298484"/>
    </source>
</evidence>
<evidence type="ECO:0000313" key="1">
    <source>
        <dbReference type="EMBL" id="TFJ93048.1"/>
    </source>
</evidence>
<dbReference type="Proteomes" id="UP000298484">
    <property type="component" value="Unassembled WGS sequence"/>
</dbReference>
<dbReference type="PANTHER" id="PTHR12526:SF630">
    <property type="entry name" value="GLYCOSYLTRANSFERASE"/>
    <property type="match status" value="1"/>
</dbReference>
<dbReference type="GO" id="GO:0016740">
    <property type="term" value="F:transferase activity"/>
    <property type="evidence" value="ECO:0007669"/>
    <property type="project" value="UniProtKB-KW"/>
</dbReference>
<protein>
    <submittedName>
        <fullName evidence="1">Glycosyltransferase</fullName>
    </submittedName>
</protein>
<dbReference type="OrthoDB" id="9815550at2"/>
<keyword evidence="2" id="KW-1185">Reference proteome</keyword>
<gene>
    <name evidence="1" type="ORF">E4U82_08860</name>
</gene>
<dbReference type="CDD" id="cd03801">
    <property type="entry name" value="GT4_PimA-like"/>
    <property type="match status" value="1"/>
</dbReference>